<reference evidence="1 2" key="1">
    <citation type="submission" date="2020-08" db="EMBL/GenBank/DDBJ databases">
        <title>Genomic Encyclopedia of Type Strains, Phase IV (KMG-IV): sequencing the most valuable type-strain genomes for metagenomic binning, comparative biology and taxonomic classification.</title>
        <authorList>
            <person name="Goeker M."/>
        </authorList>
    </citation>
    <scope>NUCLEOTIDE SEQUENCE [LARGE SCALE GENOMIC DNA]</scope>
    <source>
        <strain evidence="1 2">DSM 23960</strain>
    </source>
</reference>
<protein>
    <submittedName>
        <fullName evidence="1">Uncharacterized protein</fullName>
    </submittedName>
</protein>
<sequence>MSDFDTFIDAVTAGATTLAKDMLRQGLQEAQEDARTFLKRTEADLRKWTEALALNKLTPREFADLVDGRASLATLAALTQLGVARTRLERFRVGLIELVIDSAFDTFVPG</sequence>
<keyword evidence="2" id="KW-1185">Reference proteome</keyword>
<proteinExistence type="predicted"/>
<accession>A0A7W6JGJ0</accession>
<evidence type="ECO:0000313" key="2">
    <source>
        <dbReference type="Proteomes" id="UP000529946"/>
    </source>
</evidence>
<dbReference type="EMBL" id="JACIDM010000002">
    <property type="protein sequence ID" value="MBB4083682.1"/>
    <property type="molecule type" value="Genomic_DNA"/>
</dbReference>
<dbReference type="Proteomes" id="UP000529946">
    <property type="component" value="Unassembled WGS sequence"/>
</dbReference>
<dbReference type="AlphaFoldDB" id="A0A7W6JGJ0"/>
<organism evidence="1 2">
    <name type="scientific">Brevundimonas lenta</name>
    <dbReference type="NCBI Taxonomy" id="424796"/>
    <lineage>
        <taxon>Bacteria</taxon>
        <taxon>Pseudomonadati</taxon>
        <taxon>Pseudomonadota</taxon>
        <taxon>Alphaproteobacteria</taxon>
        <taxon>Caulobacterales</taxon>
        <taxon>Caulobacteraceae</taxon>
        <taxon>Brevundimonas</taxon>
    </lineage>
</organism>
<gene>
    <name evidence="1" type="ORF">GGR12_002548</name>
</gene>
<dbReference type="RefSeq" id="WP_183204752.1">
    <property type="nucleotide sequence ID" value="NZ_BAAAER010000007.1"/>
</dbReference>
<evidence type="ECO:0000313" key="1">
    <source>
        <dbReference type="EMBL" id="MBB4083682.1"/>
    </source>
</evidence>
<comment type="caution">
    <text evidence="1">The sequence shown here is derived from an EMBL/GenBank/DDBJ whole genome shotgun (WGS) entry which is preliminary data.</text>
</comment>
<name>A0A7W6JGJ0_9CAUL</name>